<dbReference type="EMBL" id="JBHUME010000002">
    <property type="protein sequence ID" value="MFD2611075.1"/>
    <property type="molecule type" value="Genomic_DNA"/>
</dbReference>
<evidence type="ECO:0000256" key="4">
    <source>
        <dbReference type="ARBA" id="ARBA00022670"/>
    </source>
</evidence>
<feature type="transmembrane region" description="Helical" evidence="12">
    <location>
        <begin position="12"/>
        <end position="30"/>
    </location>
</feature>
<comment type="subcellular location">
    <subcellularLocation>
        <location evidence="2">Membrane</location>
        <topology evidence="2">Multi-pass membrane protein</topology>
    </subcellularLocation>
</comment>
<protein>
    <submittedName>
        <fullName evidence="14">Site-2 protease family protein</fullName>
    </submittedName>
</protein>
<keyword evidence="10" id="KW-0482">Metalloprotease</keyword>
<comment type="similarity">
    <text evidence="3">Belongs to the peptidase M50B family.</text>
</comment>
<keyword evidence="6" id="KW-0479">Metal-binding</keyword>
<dbReference type="PANTHER" id="PTHR39188">
    <property type="entry name" value="MEMBRANE-ASSOCIATED ZINC METALLOPROTEASE M50B"/>
    <property type="match status" value="1"/>
</dbReference>
<proteinExistence type="inferred from homology"/>
<dbReference type="Proteomes" id="UP001597541">
    <property type="component" value="Unassembled WGS sequence"/>
</dbReference>
<dbReference type="PANTHER" id="PTHR39188:SF3">
    <property type="entry name" value="STAGE IV SPORULATION PROTEIN FB"/>
    <property type="match status" value="1"/>
</dbReference>
<keyword evidence="8" id="KW-0862">Zinc</keyword>
<dbReference type="GO" id="GO:0006508">
    <property type="term" value="P:proteolysis"/>
    <property type="evidence" value="ECO:0007669"/>
    <property type="project" value="UniProtKB-KW"/>
</dbReference>
<dbReference type="CDD" id="cd06160">
    <property type="entry name" value="S2P-M50_like_2"/>
    <property type="match status" value="1"/>
</dbReference>
<dbReference type="GO" id="GO:0008233">
    <property type="term" value="F:peptidase activity"/>
    <property type="evidence" value="ECO:0007669"/>
    <property type="project" value="UniProtKB-KW"/>
</dbReference>
<accession>A0ABW5P9D5</accession>
<evidence type="ECO:0000256" key="11">
    <source>
        <dbReference type="ARBA" id="ARBA00023136"/>
    </source>
</evidence>
<comment type="cofactor">
    <cofactor evidence="1">
        <name>Zn(2+)</name>
        <dbReference type="ChEBI" id="CHEBI:29105"/>
    </cofactor>
</comment>
<feature type="transmembrane region" description="Helical" evidence="12">
    <location>
        <begin position="110"/>
        <end position="130"/>
    </location>
</feature>
<dbReference type="InterPro" id="IPR008915">
    <property type="entry name" value="Peptidase_M50"/>
</dbReference>
<evidence type="ECO:0000256" key="2">
    <source>
        <dbReference type="ARBA" id="ARBA00004141"/>
    </source>
</evidence>
<feature type="domain" description="Peptidase M50" evidence="13">
    <location>
        <begin position="57"/>
        <end position="129"/>
    </location>
</feature>
<feature type="transmembrane region" description="Helical" evidence="12">
    <location>
        <begin position="80"/>
        <end position="98"/>
    </location>
</feature>
<evidence type="ECO:0000256" key="12">
    <source>
        <dbReference type="SAM" id="Phobius"/>
    </source>
</evidence>
<evidence type="ECO:0000259" key="13">
    <source>
        <dbReference type="Pfam" id="PF02163"/>
    </source>
</evidence>
<feature type="transmembrane region" description="Helical" evidence="12">
    <location>
        <begin position="352"/>
        <end position="371"/>
    </location>
</feature>
<evidence type="ECO:0000256" key="1">
    <source>
        <dbReference type="ARBA" id="ARBA00001947"/>
    </source>
</evidence>
<keyword evidence="11 12" id="KW-0472">Membrane</keyword>
<evidence type="ECO:0000256" key="9">
    <source>
        <dbReference type="ARBA" id="ARBA00022989"/>
    </source>
</evidence>
<reference evidence="15" key="1">
    <citation type="journal article" date="2019" name="Int. J. Syst. Evol. Microbiol.">
        <title>The Global Catalogue of Microorganisms (GCM) 10K type strain sequencing project: providing services to taxonomists for standard genome sequencing and annotation.</title>
        <authorList>
            <consortium name="The Broad Institute Genomics Platform"/>
            <consortium name="The Broad Institute Genome Sequencing Center for Infectious Disease"/>
            <person name="Wu L."/>
            <person name="Ma J."/>
        </authorList>
    </citation>
    <scope>NUCLEOTIDE SEQUENCE [LARGE SCALE GENOMIC DNA]</scope>
    <source>
        <strain evidence="15">KCTC 3950</strain>
    </source>
</reference>
<sequence length="381" mass="43171">MQLSGTRNKSFLAAAGVFLIAKFKWVLALLKWSKFGGTFITMAASLATYAVFYGWKFAVALIYLIFVHEMGHVIAARRKGITTSPAVFIPFVGAFISMKDKPRDAATEAYLAYGGPLAGLISFLPAIGLYYATEDPFWALVIYLGALINLFNLIPVSPLDGGRIVSVLSSKIWFIGLAGLFIVVYFRPSPITILILIFGVVTWWNRQREGYRAAIVAHEKYNLVRLRDSIQEWPSMNSTFELKRELQSTIAESERVIQHTRKTLIPFIHDNEKLAREKAKLDLGYSLQALELVKQWEFQPVYFYEADPQNPAPSELLVRVQRELNEKLAIVNEQLERLSTYYEAPRSVKWKVLVAYLLLAAVLSAFAVYGHELVQQFEVNM</sequence>
<keyword evidence="9 12" id="KW-1133">Transmembrane helix</keyword>
<dbReference type="Pfam" id="PF02163">
    <property type="entry name" value="Peptidase_M50"/>
    <property type="match status" value="1"/>
</dbReference>
<comment type="caution">
    <text evidence="14">The sequence shown here is derived from an EMBL/GenBank/DDBJ whole genome shotgun (WGS) entry which is preliminary data.</text>
</comment>
<feature type="transmembrane region" description="Helical" evidence="12">
    <location>
        <begin position="50"/>
        <end position="68"/>
    </location>
</feature>
<keyword evidence="5 12" id="KW-0812">Transmembrane</keyword>
<dbReference type="RefSeq" id="WP_377599370.1">
    <property type="nucleotide sequence ID" value="NZ_JBHUME010000002.1"/>
</dbReference>
<keyword evidence="4 14" id="KW-0645">Protease</keyword>
<evidence type="ECO:0000256" key="10">
    <source>
        <dbReference type="ARBA" id="ARBA00023049"/>
    </source>
</evidence>
<organism evidence="14 15">
    <name type="scientific">Paenibacillus gansuensis</name>
    <dbReference type="NCBI Taxonomy" id="306542"/>
    <lineage>
        <taxon>Bacteria</taxon>
        <taxon>Bacillati</taxon>
        <taxon>Bacillota</taxon>
        <taxon>Bacilli</taxon>
        <taxon>Bacillales</taxon>
        <taxon>Paenibacillaceae</taxon>
        <taxon>Paenibacillus</taxon>
    </lineage>
</organism>
<evidence type="ECO:0000313" key="14">
    <source>
        <dbReference type="EMBL" id="MFD2611075.1"/>
    </source>
</evidence>
<evidence type="ECO:0000256" key="5">
    <source>
        <dbReference type="ARBA" id="ARBA00022692"/>
    </source>
</evidence>
<evidence type="ECO:0000256" key="8">
    <source>
        <dbReference type="ARBA" id="ARBA00022833"/>
    </source>
</evidence>
<keyword evidence="15" id="KW-1185">Reference proteome</keyword>
<evidence type="ECO:0000256" key="6">
    <source>
        <dbReference type="ARBA" id="ARBA00022723"/>
    </source>
</evidence>
<gene>
    <name evidence="14" type="ORF">ACFSUF_01400</name>
</gene>
<evidence type="ECO:0000256" key="7">
    <source>
        <dbReference type="ARBA" id="ARBA00022801"/>
    </source>
</evidence>
<feature type="transmembrane region" description="Helical" evidence="12">
    <location>
        <begin position="137"/>
        <end position="154"/>
    </location>
</feature>
<feature type="transmembrane region" description="Helical" evidence="12">
    <location>
        <begin position="174"/>
        <end position="204"/>
    </location>
</feature>
<keyword evidence="7" id="KW-0378">Hydrolase</keyword>
<evidence type="ECO:0000256" key="3">
    <source>
        <dbReference type="ARBA" id="ARBA00007931"/>
    </source>
</evidence>
<name>A0ABW5P9D5_9BACL</name>
<evidence type="ECO:0000313" key="15">
    <source>
        <dbReference type="Proteomes" id="UP001597541"/>
    </source>
</evidence>